<dbReference type="AlphaFoldDB" id="A0A2H0TKY1"/>
<feature type="domain" description="SHSP" evidence="4">
    <location>
        <begin position="75"/>
        <end position="189"/>
    </location>
</feature>
<dbReference type="PANTHER" id="PTHR11527">
    <property type="entry name" value="HEAT-SHOCK PROTEIN 20 FAMILY MEMBER"/>
    <property type="match status" value="1"/>
</dbReference>
<feature type="region of interest" description="Disordered" evidence="3">
    <location>
        <begin position="1"/>
        <end position="74"/>
    </location>
</feature>
<dbReference type="InterPro" id="IPR008978">
    <property type="entry name" value="HSP20-like_chaperone"/>
</dbReference>
<dbReference type="InterPro" id="IPR031107">
    <property type="entry name" value="Small_HSP"/>
</dbReference>
<name>A0A2H0TKY1_9BACT</name>
<gene>
    <name evidence="5" type="ORF">COV26_01790</name>
</gene>
<dbReference type="InterPro" id="IPR002068">
    <property type="entry name" value="A-crystallin/Hsp20_dom"/>
</dbReference>
<sequence length="189" mass="21357">MSFFEKLKKGVGIEEEAKEKKPQKKETKKEEKPKMEKITEGSNPPSPAKVSEGNLGGQATLTPPPKVKEEKKKEWFEPEGQLAIDVYQTDGEILIQSAIAGVSPQNLDITIENDMVTIRGVRERPADESITIPKDYFYQECYWGPFSRQIILPAEVDGSRAEATMKEGILTVRIPKIQKEKKRKIVVKE</sequence>
<feature type="compositionally biased region" description="Basic and acidic residues" evidence="3">
    <location>
        <begin position="1"/>
        <end position="39"/>
    </location>
</feature>
<evidence type="ECO:0000259" key="4">
    <source>
        <dbReference type="PROSITE" id="PS01031"/>
    </source>
</evidence>
<evidence type="ECO:0000256" key="1">
    <source>
        <dbReference type="PROSITE-ProRule" id="PRU00285"/>
    </source>
</evidence>
<evidence type="ECO:0000313" key="6">
    <source>
        <dbReference type="Proteomes" id="UP000228508"/>
    </source>
</evidence>
<protein>
    <recommendedName>
        <fullName evidence="4">SHSP domain-containing protein</fullName>
    </recommendedName>
</protein>
<evidence type="ECO:0000313" key="5">
    <source>
        <dbReference type="EMBL" id="PIR72814.1"/>
    </source>
</evidence>
<evidence type="ECO:0000256" key="3">
    <source>
        <dbReference type="SAM" id="MobiDB-lite"/>
    </source>
</evidence>
<dbReference type="Gene3D" id="2.60.40.790">
    <property type="match status" value="1"/>
</dbReference>
<comment type="similarity">
    <text evidence="1 2">Belongs to the small heat shock protein (HSP20) family.</text>
</comment>
<reference evidence="6" key="1">
    <citation type="submission" date="2017-09" db="EMBL/GenBank/DDBJ databases">
        <title>Depth-based differentiation of microbial function through sediment-hosted aquifers and enrichment of novel symbionts in the deep terrestrial subsurface.</title>
        <authorList>
            <person name="Probst A.J."/>
            <person name="Ladd B."/>
            <person name="Jarett J.K."/>
            <person name="Geller-Mcgrath D.E."/>
            <person name="Sieber C.M.K."/>
            <person name="Emerson J.B."/>
            <person name="Anantharaman K."/>
            <person name="Thomas B.C."/>
            <person name="Malmstrom R."/>
            <person name="Stieglmeier M."/>
            <person name="Klingl A."/>
            <person name="Woyke T."/>
            <person name="Ryan C.M."/>
            <person name="Banfield J.F."/>
        </authorList>
    </citation>
    <scope>NUCLEOTIDE SEQUENCE [LARGE SCALE GENOMIC DNA]</scope>
</reference>
<dbReference type="Pfam" id="PF00011">
    <property type="entry name" value="HSP20"/>
    <property type="match status" value="1"/>
</dbReference>
<organism evidence="5 6">
    <name type="scientific">Candidatus Nealsonbacteria bacterium CG10_big_fil_rev_8_21_14_0_10_36_23</name>
    <dbReference type="NCBI Taxonomy" id="1974709"/>
    <lineage>
        <taxon>Bacteria</taxon>
        <taxon>Candidatus Nealsoniibacteriota</taxon>
    </lineage>
</organism>
<dbReference type="CDD" id="cd06464">
    <property type="entry name" value="ACD_sHsps-like"/>
    <property type="match status" value="1"/>
</dbReference>
<dbReference type="EMBL" id="PFCH01000033">
    <property type="protein sequence ID" value="PIR72814.1"/>
    <property type="molecule type" value="Genomic_DNA"/>
</dbReference>
<dbReference type="Proteomes" id="UP000228508">
    <property type="component" value="Unassembled WGS sequence"/>
</dbReference>
<accession>A0A2H0TKY1</accession>
<dbReference type="PROSITE" id="PS01031">
    <property type="entry name" value="SHSP"/>
    <property type="match status" value="1"/>
</dbReference>
<comment type="caution">
    <text evidence="5">The sequence shown here is derived from an EMBL/GenBank/DDBJ whole genome shotgun (WGS) entry which is preliminary data.</text>
</comment>
<evidence type="ECO:0000256" key="2">
    <source>
        <dbReference type="RuleBase" id="RU003616"/>
    </source>
</evidence>
<proteinExistence type="inferred from homology"/>
<dbReference type="SUPFAM" id="SSF49764">
    <property type="entry name" value="HSP20-like chaperones"/>
    <property type="match status" value="1"/>
</dbReference>